<dbReference type="WBParaSite" id="JU765_v2.g19268.t1">
    <property type="protein sequence ID" value="JU765_v2.g19268.t1"/>
    <property type="gene ID" value="JU765_v2.g19268"/>
</dbReference>
<proteinExistence type="predicted"/>
<sequence>METTPNLLDFPNHVLIHILNFLDPSDIPQLALTNKKIHNLVETNIKRMPKLEVNGFIFDCFKECIQIFYTQSDGTENHVKHRVHPFDLPELLRTARRLKLEEFGCVKIIEASLSNQCLATVLKFLEVIIKCGWPSYRQQIPFSFEMSGCEFVKVDLEKIIEFIAKIIAFGCQNLEIVHVNLNEFEKMCKAIKQSKITELSDFEIQFCDANANNKQVVEFFSQPFRYDEIKMNSITATMPLMLWEKFFSKFDFLFQIPVLNLHLKLVFPNNQDLKNVIRDLRYNIDQKYRQMANELKLCYKEDITYYFYRNPFDNFVDGFLMEDKASIAQSIQRSCLQLPSHSTDQPSSPLEKLDPQRLREQAVASQFGSHTLQGHWSPAPANMNVNSPIRTPGSIQSPLGMQQQHFSSGESMQQFSNQQQQFFTNDPNFLQQQEARAANIQNPSPSRNVAPSQLASPPAMMSHPQSPYIARTPNPSSNAPSQFGQQQASQAAFHAIAVSNQQMYANAPQTPGAQGNTHRIYQIQQGTAQFAYATAAAPQPGGHQQWIAVQGGQMIQSQHFAQQPRIAIQQVPRTVQRFPAGFTQGNMVYTNVPGSPAPQRLQVRPNTNIVVTSQPQPIQQVLQQQPTQGPRTPQTPIGTPTTPVPNNQVGQPNVVYATNANIATNYPANNQQGNFVQQKPQQIRQQFAGNIQVQQPVGQIQQPMTVGHFPHQRGNSAVNMRSPSIVSPSQGIPINQQQHLVRQQMQIRAVIPGTPTAIRPQQLNFENNAVQLSPDLCLAGCHFVLAENNSGVDLPTIITMVRYFGGEIDFLNQRIVSNEKFTHVIAEYITSPPIPQLIERKDNVKRVCTLQWLNDVIEKRRVEPPFKVCHLPGALNRNMNLSDKVISITGFTEKEVMNIKWMVQVIGARFCPYLTKATTFLIAKSPSSPKVDKALHVSPNITIVNINWLCELYMGSTNPLSNIRDPRYLPNAICSFEIGPVALYNLNENFARLMNNWQTQFQYAITEEHIKHAADCRRHVLNDESLCAGFKMYDRLLEGSTSPTEEQINAALQILQKKNALPNVKIVLSGFTTKDSNNLSKRIRFLGVQIVEKTEDANIVIAPQFSRTLNIIKAIASGKSILTPMWIIVSFAKLKLEPYDGYFLQDTACEKYGFLLKASVLYNLRQPIFKNTRFYLTPSVKPSRIELAELIQCAGGKIDDDKPTKATIAKYIEEERPYIIISSYVDLIFFSKLTECGFPIFSEDFVYCAILRHKVDTSSTFAINLNSSLKGNQNKQPMTPTQRPLISAQIR</sequence>
<reference evidence="2" key="1">
    <citation type="submission" date="2022-11" db="UniProtKB">
        <authorList>
            <consortium name="WormBaseParasite"/>
        </authorList>
    </citation>
    <scope>IDENTIFICATION</scope>
</reference>
<name>A0AC34QTV6_9BILA</name>
<accession>A0AC34QTV6</accession>
<dbReference type="Proteomes" id="UP000887576">
    <property type="component" value="Unplaced"/>
</dbReference>
<protein>
    <submittedName>
        <fullName evidence="2">PAX transactivation activation domain-interacting protein</fullName>
    </submittedName>
</protein>
<organism evidence="1 2">
    <name type="scientific">Panagrolaimus sp. JU765</name>
    <dbReference type="NCBI Taxonomy" id="591449"/>
    <lineage>
        <taxon>Eukaryota</taxon>
        <taxon>Metazoa</taxon>
        <taxon>Ecdysozoa</taxon>
        <taxon>Nematoda</taxon>
        <taxon>Chromadorea</taxon>
        <taxon>Rhabditida</taxon>
        <taxon>Tylenchina</taxon>
        <taxon>Panagrolaimomorpha</taxon>
        <taxon>Panagrolaimoidea</taxon>
        <taxon>Panagrolaimidae</taxon>
        <taxon>Panagrolaimus</taxon>
    </lineage>
</organism>
<evidence type="ECO:0000313" key="2">
    <source>
        <dbReference type="WBParaSite" id="JU765_v2.g19268.t1"/>
    </source>
</evidence>
<evidence type="ECO:0000313" key="1">
    <source>
        <dbReference type="Proteomes" id="UP000887576"/>
    </source>
</evidence>